<proteinExistence type="predicted"/>
<evidence type="ECO:0000313" key="1">
    <source>
        <dbReference type="EMBL" id="OVA19983.1"/>
    </source>
</evidence>
<organism evidence="1 2">
    <name type="scientific">Macleaya cordata</name>
    <name type="common">Five-seeded plume-poppy</name>
    <name type="synonym">Bocconia cordata</name>
    <dbReference type="NCBI Taxonomy" id="56857"/>
    <lineage>
        <taxon>Eukaryota</taxon>
        <taxon>Viridiplantae</taxon>
        <taxon>Streptophyta</taxon>
        <taxon>Embryophyta</taxon>
        <taxon>Tracheophyta</taxon>
        <taxon>Spermatophyta</taxon>
        <taxon>Magnoliopsida</taxon>
        <taxon>Ranunculales</taxon>
        <taxon>Papaveraceae</taxon>
        <taxon>Papaveroideae</taxon>
        <taxon>Macleaya</taxon>
    </lineage>
</organism>
<reference evidence="1 2" key="1">
    <citation type="journal article" date="2017" name="Mol. Plant">
        <title>The Genome of Medicinal Plant Macleaya cordata Provides New Insights into Benzylisoquinoline Alkaloids Metabolism.</title>
        <authorList>
            <person name="Liu X."/>
            <person name="Liu Y."/>
            <person name="Huang P."/>
            <person name="Ma Y."/>
            <person name="Qing Z."/>
            <person name="Tang Q."/>
            <person name="Cao H."/>
            <person name="Cheng P."/>
            <person name="Zheng Y."/>
            <person name="Yuan Z."/>
            <person name="Zhou Y."/>
            <person name="Liu J."/>
            <person name="Tang Z."/>
            <person name="Zhuo Y."/>
            <person name="Zhang Y."/>
            <person name="Yu L."/>
            <person name="Huang J."/>
            <person name="Yang P."/>
            <person name="Peng Q."/>
            <person name="Zhang J."/>
            <person name="Jiang W."/>
            <person name="Zhang Z."/>
            <person name="Lin K."/>
            <person name="Ro D.K."/>
            <person name="Chen X."/>
            <person name="Xiong X."/>
            <person name="Shang Y."/>
            <person name="Huang S."/>
            <person name="Zeng J."/>
        </authorList>
    </citation>
    <scope>NUCLEOTIDE SEQUENCE [LARGE SCALE GENOMIC DNA]</scope>
    <source>
        <strain evidence="2">cv. BLH2017</strain>
        <tissue evidence="1">Root</tissue>
    </source>
</reference>
<accession>A0A200RBC2</accession>
<keyword evidence="2" id="KW-1185">Reference proteome</keyword>
<dbReference type="InParanoid" id="A0A200RBC2"/>
<dbReference type="PANTHER" id="PTHR33878:SF12">
    <property type="entry name" value="COPPER ION BINDING PROTEIN"/>
    <property type="match status" value="1"/>
</dbReference>
<comment type="caution">
    <text evidence="1">The sequence shown here is derived from an EMBL/GenBank/DDBJ whole genome shotgun (WGS) entry which is preliminary data.</text>
</comment>
<dbReference type="InterPro" id="IPR045284">
    <property type="entry name" value="At2g27730-like"/>
</dbReference>
<evidence type="ECO:0000313" key="2">
    <source>
        <dbReference type="Proteomes" id="UP000195402"/>
    </source>
</evidence>
<protein>
    <submittedName>
        <fullName evidence="1">Uncharacterized protein</fullName>
    </submittedName>
</protein>
<name>A0A200RBC2_MACCD</name>
<dbReference type="AlphaFoldDB" id="A0A200RBC2"/>
<dbReference type="Proteomes" id="UP000195402">
    <property type="component" value="Unassembled WGS sequence"/>
</dbReference>
<sequence>MATRTAARYVSQRLSSGARNLIEKENSAENIYIKKIELERLQKLASKAKTSSNKIHYLRREFWNLSKECKKLENELVCPSILSC</sequence>
<dbReference type="OrthoDB" id="1932250at2759"/>
<dbReference type="EMBL" id="MVGT01000154">
    <property type="protein sequence ID" value="OVA19983.1"/>
    <property type="molecule type" value="Genomic_DNA"/>
</dbReference>
<gene>
    <name evidence="1" type="ORF">BVC80_1449g1</name>
</gene>
<dbReference type="PANTHER" id="PTHR33878">
    <property type="entry name" value="OS08G0559000 PROTEIN"/>
    <property type="match status" value="1"/>
</dbReference>